<evidence type="ECO:0000313" key="2">
    <source>
        <dbReference type="Proteomes" id="UP001057402"/>
    </source>
</evidence>
<sequence>MRSIGLAVLVVSALLILSASTDRALATDAGSVEAVENIEDTTTTVDSFQEDGSAAVVEFLEGEESFFEEREKVSENDYPQPRPNPRHLPPPPPPHHWI</sequence>
<comment type="caution">
    <text evidence="1">The sequence shown here is derived from an EMBL/GenBank/DDBJ whole genome shotgun (WGS) entry which is preliminary data.</text>
</comment>
<reference evidence="2" key="1">
    <citation type="journal article" date="2023" name="Front. Plant Sci.">
        <title>Chromosomal-level genome assembly of Melastoma candidum provides insights into trichome evolution.</title>
        <authorList>
            <person name="Zhong Y."/>
            <person name="Wu W."/>
            <person name="Sun C."/>
            <person name="Zou P."/>
            <person name="Liu Y."/>
            <person name="Dai S."/>
            <person name="Zhou R."/>
        </authorList>
    </citation>
    <scope>NUCLEOTIDE SEQUENCE [LARGE SCALE GENOMIC DNA]</scope>
</reference>
<keyword evidence="2" id="KW-1185">Reference proteome</keyword>
<name>A0ACB9QC51_9MYRT</name>
<dbReference type="Proteomes" id="UP001057402">
    <property type="component" value="Chromosome 6"/>
</dbReference>
<dbReference type="EMBL" id="CM042885">
    <property type="protein sequence ID" value="KAI4363931.1"/>
    <property type="molecule type" value="Genomic_DNA"/>
</dbReference>
<organism evidence="1 2">
    <name type="scientific">Melastoma candidum</name>
    <dbReference type="NCBI Taxonomy" id="119954"/>
    <lineage>
        <taxon>Eukaryota</taxon>
        <taxon>Viridiplantae</taxon>
        <taxon>Streptophyta</taxon>
        <taxon>Embryophyta</taxon>
        <taxon>Tracheophyta</taxon>
        <taxon>Spermatophyta</taxon>
        <taxon>Magnoliopsida</taxon>
        <taxon>eudicotyledons</taxon>
        <taxon>Gunneridae</taxon>
        <taxon>Pentapetalae</taxon>
        <taxon>rosids</taxon>
        <taxon>malvids</taxon>
        <taxon>Myrtales</taxon>
        <taxon>Melastomataceae</taxon>
        <taxon>Melastomatoideae</taxon>
        <taxon>Melastomateae</taxon>
        <taxon>Melastoma</taxon>
    </lineage>
</organism>
<accession>A0ACB9QC51</accession>
<gene>
    <name evidence="1" type="ORF">MLD38_020089</name>
</gene>
<proteinExistence type="predicted"/>
<protein>
    <submittedName>
        <fullName evidence="1">Uncharacterized protein</fullName>
    </submittedName>
</protein>
<evidence type="ECO:0000313" key="1">
    <source>
        <dbReference type="EMBL" id="KAI4363931.1"/>
    </source>
</evidence>